<dbReference type="PANTHER" id="PTHR19353:SF84">
    <property type="entry name" value="ACYL-COA DELTA-9-DESATURASE, DESB"/>
    <property type="match status" value="1"/>
</dbReference>
<dbReference type="GO" id="GO:0006629">
    <property type="term" value="P:lipid metabolic process"/>
    <property type="evidence" value="ECO:0007669"/>
    <property type="project" value="InterPro"/>
</dbReference>
<dbReference type="Pfam" id="PF00487">
    <property type="entry name" value="FA_desaturase"/>
    <property type="match status" value="1"/>
</dbReference>
<feature type="domain" description="Fatty acid desaturase" evidence="1">
    <location>
        <begin position="87"/>
        <end position="353"/>
    </location>
</feature>
<dbReference type="EMBL" id="CP021425">
    <property type="protein sequence ID" value="ARU55344.1"/>
    <property type="molecule type" value="Genomic_DNA"/>
</dbReference>
<keyword evidence="3" id="KW-1185">Reference proteome</keyword>
<dbReference type="Proteomes" id="UP000196027">
    <property type="component" value="Chromosome"/>
</dbReference>
<proteinExistence type="predicted"/>
<dbReference type="AlphaFoldDB" id="A0A1Y0I7D0"/>
<dbReference type="GO" id="GO:0016717">
    <property type="term" value="F:oxidoreductase activity, acting on paired donors, with oxidation of a pair of donors resulting in the reduction of molecular oxygen to two molecules of water"/>
    <property type="evidence" value="ECO:0007669"/>
    <property type="project" value="TreeGrafter"/>
</dbReference>
<dbReference type="CDD" id="cd03506">
    <property type="entry name" value="Delta6-FADS-like"/>
    <property type="match status" value="1"/>
</dbReference>
<reference evidence="2 3" key="1">
    <citation type="submission" date="2017-05" db="EMBL/GenBank/DDBJ databases">
        <title>Genomic insights into alkan degradation activity of Oleiphilus messinensis.</title>
        <authorList>
            <person name="Kozyavkin S.A."/>
            <person name="Slesarev A.I."/>
            <person name="Golyshin P.N."/>
            <person name="Korzhenkov A."/>
            <person name="Golyshina O.N."/>
            <person name="Toshchakov S.V."/>
        </authorList>
    </citation>
    <scope>NUCLEOTIDE SEQUENCE [LARGE SCALE GENOMIC DNA]</scope>
    <source>
        <strain evidence="2 3">ME102</strain>
    </source>
</reference>
<sequence>MNMIAQDTIQTEQKTKVSPLTFDNNDLPEPTPEMLESLQKEFDALLEEVRADIGERDAKYIRKIVRTQRIFEISGRGLIHFSFTPIPFALGVLSLGVAKIIENMEIGHNVMHGQYDWMNDPKLHSTSYEWDTACDADSWRKTHNYEHHTYTNILGKDRDYGYGILRMSEDESWHPLRRFQFAYYVLLSVFFQWGVALHEMEFEKVVRKEVTWKSRIPFYKTFAKKGFRQIFKDYIFFPLLAGPFFLKVLLGNMLANLIRNLWASTVIFCGHFTEGSKTFPVEVCENETRGHWYYRQLLGSGNFTGGKWLHILSGHLSYQIEHHLFPDIPAHRYAEMSPRVQEICEKHGLPYNTGTFWSQYKTVLKRIIRFSRKPKDSNVEGQLVAA</sequence>
<protein>
    <submittedName>
        <fullName evidence="2">Fatty acid desaturase</fullName>
    </submittedName>
</protein>
<organism evidence="2 3">
    <name type="scientific">Oleiphilus messinensis</name>
    <dbReference type="NCBI Taxonomy" id="141451"/>
    <lineage>
        <taxon>Bacteria</taxon>
        <taxon>Pseudomonadati</taxon>
        <taxon>Pseudomonadota</taxon>
        <taxon>Gammaproteobacteria</taxon>
        <taxon>Oceanospirillales</taxon>
        <taxon>Oleiphilaceae</taxon>
        <taxon>Oleiphilus</taxon>
    </lineage>
</organism>
<evidence type="ECO:0000259" key="1">
    <source>
        <dbReference type="Pfam" id="PF00487"/>
    </source>
</evidence>
<dbReference type="RefSeq" id="WP_269767743.1">
    <property type="nucleotide sequence ID" value="NZ_CP021425.1"/>
</dbReference>
<accession>A0A1Y0I7D0</accession>
<evidence type="ECO:0000313" key="3">
    <source>
        <dbReference type="Proteomes" id="UP000196027"/>
    </source>
</evidence>
<dbReference type="InterPro" id="IPR005804">
    <property type="entry name" value="FA_desaturase_dom"/>
</dbReference>
<name>A0A1Y0I7D0_9GAMM</name>
<dbReference type="KEGG" id="ome:OLMES_1262"/>
<dbReference type="PANTHER" id="PTHR19353">
    <property type="entry name" value="FATTY ACID DESATURASE 2"/>
    <property type="match status" value="1"/>
</dbReference>
<evidence type="ECO:0000313" key="2">
    <source>
        <dbReference type="EMBL" id="ARU55344.1"/>
    </source>
</evidence>
<dbReference type="InterPro" id="IPR012171">
    <property type="entry name" value="Fatty_acid_desaturase"/>
</dbReference>
<dbReference type="GO" id="GO:0016020">
    <property type="term" value="C:membrane"/>
    <property type="evidence" value="ECO:0007669"/>
    <property type="project" value="TreeGrafter"/>
</dbReference>
<gene>
    <name evidence="2" type="ORF">OLMES_1262</name>
</gene>